<feature type="compositionally biased region" description="Pro residues" evidence="1">
    <location>
        <begin position="929"/>
        <end position="948"/>
    </location>
</feature>
<feature type="chain" id="PRO_5003042822" description="TraD/TraG TraM recognition site domain-containing protein" evidence="2">
    <location>
        <begin position="28"/>
        <end position="1319"/>
    </location>
</feature>
<organism evidence="3 4">
    <name type="scientific">Conexibacter woesei (strain DSM 14684 / CCUG 47730 / CIP 108061 / JCM 11494 / NBRC 100937 / ID131577)</name>
    <dbReference type="NCBI Taxonomy" id="469383"/>
    <lineage>
        <taxon>Bacteria</taxon>
        <taxon>Bacillati</taxon>
        <taxon>Actinomycetota</taxon>
        <taxon>Thermoleophilia</taxon>
        <taxon>Solirubrobacterales</taxon>
        <taxon>Conexibacteraceae</taxon>
        <taxon>Conexibacter</taxon>
    </lineage>
</organism>
<feature type="region of interest" description="Disordered" evidence="1">
    <location>
        <begin position="881"/>
        <end position="955"/>
    </location>
</feature>
<feature type="compositionally biased region" description="Basic and acidic residues" evidence="1">
    <location>
        <begin position="404"/>
        <end position="427"/>
    </location>
</feature>
<feature type="region of interest" description="Disordered" evidence="1">
    <location>
        <begin position="399"/>
        <end position="432"/>
    </location>
</feature>
<gene>
    <name evidence="3" type="ordered locus">Cwoe_1449</name>
</gene>
<feature type="signal peptide" evidence="2">
    <location>
        <begin position="1"/>
        <end position="27"/>
    </location>
</feature>
<dbReference type="InterPro" id="IPR027417">
    <property type="entry name" value="P-loop_NTPase"/>
</dbReference>
<dbReference type="Proteomes" id="UP000008229">
    <property type="component" value="Chromosome"/>
</dbReference>
<evidence type="ECO:0000313" key="3">
    <source>
        <dbReference type="EMBL" id="ADB49877.1"/>
    </source>
</evidence>
<dbReference type="SUPFAM" id="SSF52540">
    <property type="entry name" value="P-loop containing nucleoside triphosphate hydrolases"/>
    <property type="match status" value="1"/>
</dbReference>
<keyword evidence="2" id="KW-0732">Signal</keyword>
<evidence type="ECO:0000313" key="4">
    <source>
        <dbReference type="Proteomes" id="UP000008229"/>
    </source>
</evidence>
<dbReference type="eggNOG" id="COG0433">
    <property type="taxonomic scope" value="Bacteria"/>
</dbReference>
<dbReference type="EMBL" id="CP001854">
    <property type="protein sequence ID" value="ADB49877.1"/>
    <property type="molecule type" value="Genomic_DNA"/>
</dbReference>
<keyword evidence="4" id="KW-1185">Reference proteome</keyword>
<dbReference type="RefSeq" id="WP_012932928.1">
    <property type="nucleotide sequence ID" value="NC_013739.1"/>
</dbReference>
<protein>
    <recommendedName>
        <fullName evidence="5">TraD/TraG TraM recognition site domain-containing protein</fullName>
    </recommendedName>
</protein>
<evidence type="ECO:0008006" key="5">
    <source>
        <dbReference type="Google" id="ProtNLM"/>
    </source>
</evidence>
<feature type="compositionally biased region" description="Low complexity" evidence="1">
    <location>
        <begin position="881"/>
        <end position="898"/>
    </location>
</feature>
<accession>D3EZ03</accession>
<dbReference type="OrthoDB" id="5240369at2"/>
<sequence precursor="true">MPAARRIADALIGLLTVACLLAPPAAAAERPASTRTTTTTTSAAPPARVDPGAIADRAARGAPARIGDAAGAVWGAAGLPLVALALAAGALGAVRWRARRQRSYVRLWLLPFRADQAEPEDVRRLLESWHQQLLERWWRRIVAGQRGMAIELVVAPDAEGDRSARLTLVCPEELVDGIEGSLLACYPDSRLRRGGQALPPVSRVVRLKKRQTFVRALRGAEDDERQAVDAVLSQMGSVAQTSIVQYALTPAPALFDVYSRWRYGRLEHVAADAHVRNPSKAGLRSEVLGRELEGGLRIQHRALFFCDLRVAAEDDAGCAAVAGALRGASSAENRLVERRMRIRRELYLDRLRTAVGNPLPSWRRGVLSSGELAGLCALPSPGLKTVRVVRSPLPRLMAPPDVSRAPEHTLARDERGSVGIRPQDKSDGLGLIGGQKTGKTAVLCRTVEADALDPGCALVVLMPKPGDAQKALSMVPPGRTVHYLDLERPELGINPLMGDGDPAMIADKVVDAFRDVNAEGDIKGSSDRYLRQAAQAAIGASRRGVVEGPPTLWHMYRMLLPPEVSFRERVVEALFADPWFTDTATFFGRELPSDLANAAAQTNAKLDAPRNKLLRLMVESLDKVLRHPIQLSLDDVIARREVLIVDGKMGTFGADNCRVMMQFVLTALYGALQRAQQLPEEQRPRVALKVDEAHLIINDSFADALATLRSAGLEVTAAWQYGEQIQDPKLRGGLMSLLRQRCMFSMGESQDALEMSRIAMAAYTDLIRDDTASRARLRVTPDTIFNLPNHHTVCSWISRGARQPAFIAQTLPLETRADVIEQHRAAQTARGGFVPERLPDPLPDLDWRNGLLELPTADVMPVAAEPAAAVAAEPVAAKPERVAAAPARPTPVAAAPRPVTLPERPRATAGPPSPKLPAARPPARKAERPAPPAPAPEPPAPAPEPVPAPARAAPRAAVPDSFAELDLDDVRGIIWDNPRGRPRAHEPSERELEILGALWSYRFLFATQIWRRWWSGSSLRASQQGLQKMAAAGWVRRFKFQVAERGTQQRVYCLSRAGFELLRGRGGRNGRLFVADDATWREPQIADPRRVLRDLHVNGWVLALESGLGRSMTSWRGPRAGRLEPPRRKHQGQWVDLRPSEVVLGTNHKLQGFEGTRFEPVSPDATLGLRLTGDGPRRVELMVDLDRSRGGGASEERLRRYDGFVSGWWQLLDRYKGFGLAPLVVFVSEDERAALRLLKLADRVVATRVAKAGTPELEWPYPGRRGLFFAVERDLHEGSLEAFALPEHPPHVREQIDGQGARVCRPRRVYLIDPKRLGA</sequence>
<evidence type="ECO:0000256" key="1">
    <source>
        <dbReference type="SAM" id="MobiDB-lite"/>
    </source>
</evidence>
<dbReference type="Gene3D" id="3.40.50.300">
    <property type="entry name" value="P-loop containing nucleotide triphosphate hydrolases"/>
    <property type="match status" value="1"/>
</dbReference>
<reference evidence="3 4" key="1">
    <citation type="journal article" date="2010" name="Stand. Genomic Sci.">
        <title>Complete genome sequence of Conexibacter woesei type strain (ID131577).</title>
        <authorList>
            <person name="Pukall R."/>
            <person name="Lapidus A."/>
            <person name="Glavina Del Rio T."/>
            <person name="Copeland A."/>
            <person name="Tice H."/>
            <person name="Cheng J.-F."/>
            <person name="Lucas S."/>
            <person name="Chen F."/>
            <person name="Nolan M."/>
            <person name="Bruce D."/>
            <person name="Goodwin L."/>
            <person name="Pitluck S."/>
            <person name="Mavromatis K."/>
            <person name="Ivanova N."/>
            <person name="Ovchinnikova G."/>
            <person name="Pati A."/>
            <person name="Chen A."/>
            <person name="Palaniappan K."/>
            <person name="Land M."/>
            <person name="Hauser L."/>
            <person name="Chang Y.-J."/>
            <person name="Jeffries C.D."/>
            <person name="Chain P."/>
            <person name="Meincke L."/>
            <person name="Sims D."/>
            <person name="Brettin T."/>
            <person name="Detter J.C."/>
            <person name="Rohde M."/>
            <person name="Goeker M."/>
            <person name="Bristow J."/>
            <person name="Eisen J.A."/>
            <person name="Markowitz V."/>
            <person name="Kyrpides N.C."/>
            <person name="Klenk H.-P."/>
            <person name="Hugenholtz P."/>
        </authorList>
    </citation>
    <scope>NUCLEOTIDE SEQUENCE [LARGE SCALE GENOMIC DNA]</scope>
    <source>
        <strain evidence="4">DSM 14684 / CIP 108061 / JCM 11494 / NBRC 100937 / ID131577</strain>
    </source>
</reference>
<dbReference type="KEGG" id="cwo:Cwoe_1449"/>
<reference evidence="4" key="2">
    <citation type="submission" date="2010-01" db="EMBL/GenBank/DDBJ databases">
        <title>The complete genome of Conexibacter woesei DSM 14684.</title>
        <authorList>
            <consortium name="US DOE Joint Genome Institute (JGI-PGF)"/>
            <person name="Lucas S."/>
            <person name="Copeland A."/>
            <person name="Lapidus A."/>
            <person name="Glavina del Rio T."/>
            <person name="Dalin E."/>
            <person name="Tice H."/>
            <person name="Bruce D."/>
            <person name="Goodwin L."/>
            <person name="Pitluck S."/>
            <person name="Kyrpides N."/>
            <person name="Mavromatis K."/>
            <person name="Ivanova N."/>
            <person name="Mikhailova N."/>
            <person name="Chertkov O."/>
            <person name="Brettin T."/>
            <person name="Detter J.C."/>
            <person name="Han C."/>
            <person name="Larimer F."/>
            <person name="Land M."/>
            <person name="Hauser L."/>
            <person name="Markowitz V."/>
            <person name="Cheng J.-F."/>
            <person name="Hugenholtz P."/>
            <person name="Woyke T."/>
            <person name="Wu D."/>
            <person name="Pukall R."/>
            <person name="Steenblock K."/>
            <person name="Schneider S."/>
            <person name="Klenk H.-P."/>
            <person name="Eisen J.A."/>
        </authorList>
    </citation>
    <scope>NUCLEOTIDE SEQUENCE [LARGE SCALE GENOMIC DNA]</scope>
    <source>
        <strain evidence="4">DSM 14684 / CIP 108061 / JCM 11494 / NBRC 100937 / ID131577</strain>
    </source>
</reference>
<dbReference type="STRING" id="469383.Cwoe_1449"/>
<proteinExistence type="predicted"/>
<name>D3EZ03_CONWI</name>
<evidence type="ECO:0000256" key="2">
    <source>
        <dbReference type="SAM" id="SignalP"/>
    </source>
</evidence>
<dbReference type="HOGENOM" id="CLU_259995_0_0_11"/>
<feature type="region of interest" description="Disordered" evidence="1">
    <location>
        <begin position="28"/>
        <end position="52"/>
    </location>
</feature>